<dbReference type="SUPFAM" id="SSF51161">
    <property type="entry name" value="Trimeric LpxA-like enzymes"/>
    <property type="match status" value="1"/>
</dbReference>
<dbReference type="eggNOG" id="COG0110">
    <property type="taxonomic scope" value="Bacteria"/>
</dbReference>
<sequence length="237" mass="26393">MKSRIKKLILSSGFLTKCVMYFRRLRLKKTLGIKYGKNAFIGFSTICEGANGFGAYSSITSSYIGYGSYIAQSTKISKTKIGRYCSIGPNVQCIFGRHPANTFVSTHPSFFALKTPVPFTYAKEQLFKEFPDAIDEKGMYTIKIGNDVWIGANVSILDGVEIGDGAIIAANSLVNKNVAPYTVVGGVPSKMIKKRFLDTEIAFLKEIRWWDKPKDWIANNAAFFTDIQGFIKNIKDD</sequence>
<dbReference type="KEGG" id="cly:Celly_2626"/>
<dbReference type="PROSITE" id="PS00101">
    <property type="entry name" value="HEXAPEP_TRANSFERASES"/>
    <property type="match status" value="1"/>
</dbReference>
<evidence type="ECO:0000313" key="5">
    <source>
        <dbReference type="EMBL" id="ADY30443.1"/>
    </source>
</evidence>
<dbReference type="InterPro" id="IPR018357">
    <property type="entry name" value="Hexapep_transf_CS"/>
</dbReference>
<dbReference type="STRING" id="867900.Celly_2626"/>
<proteinExistence type="inferred from homology"/>
<dbReference type="PANTHER" id="PTHR43300">
    <property type="entry name" value="ACETYLTRANSFERASE"/>
    <property type="match status" value="1"/>
</dbReference>
<comment type="similarity">
    <text evidence="1">Belongs to the transferase hexapeptide repeat family.</text>
</comment>
<evidence type="ECO:0000256" key="3">
    <source>
        <dbReference type="ARBA" id="ARBA00022737"/>
    </source>
</evidence>
<keyword evidence="2 5" id="KW-0808">Transferase</keyword>
<dbReference type="CDD" id="cd03349">
    <property type="entry name" value="LbH_XAT"/>
    <property type="match status" value="1"/>
</dbReference>
<reference evidence="5 6" key="1">
    <citation type="journal article" date="2011" name="Stand. Genomic Sci.">
        <title>Complete genome sequence of Cellulophaga lytica type strain (LIM- 21).</title>
        <authorList>
            <person name="Pati A."/>
            <person name="Abt B."/>
            <person name="Teshima H."/>
            <person name="Nolan M."/>
            <person name="Lapidus A."/>
            <person name="Lucas S."/>
            <person name="Hammon N."/>
            <person name="Deshpande S."/>
            <person name="Cheng J.F."/>
            <person name="Tapia R."/>
            <person name="Han C."/>
            <person name="Goodwin L."/>
            <person name="Pitluck S."/>
            <person name="Liolios K."/>
            <person name="Pagani I."/>
            <person name="Mavromatis K."/>
            <person name="Ovchinikova G."/>
            <person name="Chen A."/>
            <person name="Palaniappan K."/>
            <person name="Land M."/>
            <person name="Hauser L."/>
            <person name="Jeffries C.D."/>
            <person name="Detter J.C."/>
            <person name="Brambilla E.M."/>
            <person name="Kannan K.P."/>
            <person name="Rohde M."/>
            <person name="Spring S."/>
            <person name="Goker M."/>
            <person name="Woyke T."/>
            <person name="Bristow J."/>
            <person name="Eisen J.A."/>
            <person name="Markowitz V."/>
            <person name="Hugenholtz P."/>
            <person name="Kyrpides N.C."/>
            <person name="Klenk H.P."/>
            <person name="Ivanova N."/>
        </authorList>
    </citation>
    <scope>NUCLEOTIDE SEQUENCE [LARGE SCALE GENOMIC DNA]</scope>
    <source>
        <strain evidence="6">ATCC 23178 / DSM 7489 / JCM 8516 / NBRC 14961 / NCIMB 1423 / VKM B-1433 / Cy l20</strain>
    </source>
</reference>
<protein>
    <submittedName>
        <fullName evidence="5">Hexapeptide repeat-containing protein acetyltransferase</fullName>
    </submittedName>
</protein>
<dbReference type="InterPro" id="IPR001451">
    <property type="entry name" value="Hexapep"/>
</dbReference>
<dbReference type="HOGENOM" id="CLU_051638_5_0_10"/>
<dbReference type="InterPro" id="IPR011004">
    <property type="entry name" value="Trimer_LpxA-like_sf"/>
</dbReference>
<gene>
    <name evidence="5" type="ordered locus">Celly_2626</name>
</gene>
<accession>F0R9U8</accession>
<evidence type="ECO:0000313" key="6">
    <source>
        <dbReference type="Proteomes" id="UP000007487"/>
    </source>
</evidence>
<organism evidence="5 6">
    <name type="scientific">Cellulophaga lytica (strain ATCC 23178 / DSM 7489 / JCM 8516 / NBRC 14961 / NCIMB 1423 / VKM B-1433 / Cy l20)</name>
    <dbReference type="NCBI Taxonomy" id="867900"/>
    <lineage>
        <taxon>Bacteria</taxon>
        <taxon>Pseudomonadati</taxon>
        <taxon>Bacteroidota</taxon>
        <taxon>Flavobacteriia</taxon>
        <taxon>Flavobacteriales</taxon>
        <taxon>Flavobacteriaceae</taxon>
        <taxon>Cellulophaga</taxon>
    </lineage>
</organism>
<evidence type="ECO:0000256" key="1">
    <source>
        <dbReference type="ARBA" id="ARBA00007274"/>
    </source>
</evidence>
<keyword evidence="4" id="KW-0012">Acyltransferase</keyword>
<evidence type="ECO:0000256" key="4">
    <source>
        <dbReference type="ARBA" id="ARBA00023315"/>
    </source>
</evidence>
<dbReference type="PANTHER" id="PTHR43300:SF11">
    <property type="entry name" value="ACETYLTRANSFERASE RV3034C-RELATED"/>
    <property type="match status" value="1"/>
</dbReference>
<evidence type="ECO:0000256" key="2">
    <source>
        <dbReference type="ARBA" id="ARBA00022679"/>
    </source>
</evidence>
<name>F0R9U8_CELLC</name>
<dbReference type="Pfam" id="PF00132">
    <property type="entry name" value="Hexapep"/>
    <property type="match status" value="1"/>
</dbReference>
<dbReference type="AlphaFoldDB" id="F0R9U8"/>
<dbReference type="Gene3D" id="2.160.10.10">
    <property type="entry name" value="Hexapeptide repeat proteins"/>
    <property type="match status" value="1"/>
</dbReference>
<dbReference type="EMBL" id="CP002534">
    <property type="protein sequence ID" value="ADY30443.1"/>
    <property type="molecule type" value="Genomic_DNA"/>
</dbReference>
<keyword evidence="3" id="KW-0677">Repeat</keyword>
<dbReference type="GO" id="GO:0016746">
    <property type="term" value="F:acyltransferase activity"/>
    <property type="evidence" value="ECO:0007669"/>
    <property type="project" value="UniProtKB-KW"/>
</dbReference>
<keyword evidence="6" id="KW-1185">Reference proteome</keyword>
<dbReference type="Proteomes" id="UP000007487">
    <property type="component" value="Chromosome"/>
</dbReference>
<dbReference type="InterPro" id="IPR050179">
    <property type="entry name" value="Trans_hexapeptide_repeat"/>
</dbReference>